<evidence type="ECO:0000313" key="2">
    <source>
        <dbReference type="Proteomes" id="UP000249910"/>
    </source>
</evidence>
<evidence type="ECO:0000313" key="1">
    <source>
        <dbReference type="EMBL" id="ASG68963.1"/>
    </source>
</evidence>
<reference evidence="1 2" key="1">
    <citation type="submission" date="2017-06" db="EMBL/GenBank/DDBJ databases">
        <title>Complete genome of Francisella halioticida.</title>
        <authorList>
            <person name="Sjodin A."/>
        </authorList>
    </citation>
    <scope>NUCLEOTIDE SEQUENCE [LARGE SCALE GENOMIC DNA]</scope>
    <source>
        <strain evidence="1 2">DSM 23729</strain>
    </source>
</reference>
<gene>
    <name evidence="1" type="ORF">CDV26_00090</name>
</gene>
<proteinExistence type="predicted"/>
<sequence length="155" mass="17023">MLISATLLSSCSMPPTKPPLTPLQIQLMQTKTFNIDKRTAFDSTVTVMQNLGYIVKNANFDTGIITAKSTQSADFWGNSKYTEASAFIKYRQSKKDSSIRINFVLHKIDQNTNSDGGMGSPITSSAAVEDPQAYKNAFTKIQQQIFVDTGVSPTQ</sequence>
<protein>
    <submittedName>
        <fullName evidence="1">Uncharacterized protein</fullName>
    </submittedName>
</protein>
<name>A0ABM6M2A4_9GAMM</name>
<keyword evidence="2" id="KW-1185">Reference proteome</keyword>
<dbReference type="Proteomes" id="UP000249910">
    <property type="component" value="Chromosome"/>
</dbReference>
<dbReference type="EMBL" id="CP022132">
    <property type="protein sequence ID" value="ASG68963.1"/>
    <property type="molecule type" value="Genomic_DNA"/>
</dbReference>
<accession>A0ABM6M2A4</accession>
<organism evidence="1 2">
    <name type="scientific">Francisella halioticida</name>
    <dbReference type="NCBI Taxonomy" id="549298"/>
    <lineage>
        <taxon>Bacteria</taxon>
        <taxon>Pseudomonadati</taxon>
        <taxon>Pseudomonadota</taxon>
        <taxon>Gammaproteobacteria</taxon>
        <taxon>Thiotrichales</taxon>
        <taxon>Francisellaceae</taxon>
        <taxon>Francisella</taxon>
    </lineage>
</organism>